<protein>
    <recommendedName>
        <fullName evidence="5">Elongation factor-like 1</fullName>
    </recommendedName>
</protein>
<name>B3S7Y8_TRIAD</name>
<dbReference type="PhylomeDB" id="B3S7Y8"/>
<dbReference type="Gene3D" id="3.30.70.240">
    <property type="match status" value="1"/>
</dbReference>
<evidence type="ECO:0000259" key="7">
    <source>
        <dbReference type="PROSITE" id="PS51722"/>
    </source>
</evidence>
<dbReference type="Gene3D" id="2.40.30.10">
    <property type="entry name" value="Translation factors"/>
    <property type="match status" value="1"/>
</dbReference>
<evidence type="ECO:0000256" key="1">
    <source>
        <dbReference type="ARBA" id="ARBA00022517"/>
    </source>
</evidence>
<sequence>MRTVSPNEISQLQKNSSNIRNICILAHVDHGKTTLADSLIASNGIISTRLAGKVRYMDSREDEQVRGITMKSSAISLHYPHNGGDYLINLIDSPGHVDFSSEVSTAVRLCDGAIIVVDAVEGVCPQTHVVLRQAWLESIRPCLVINKVDRLITELKCSPMEAYVRLQQILEQASISVNALTGELFTVKVMEDSEIVDEKNKKEDKSMMENGENLYDWSIGLEDIDDSSLYFSPDQGNVVFASAIDGWGFRISDFAAIFSKKIGVSQAIMNKTLWGDFYLNSKTKKIMKGAQAPCKAKKPLFVQVILENLWNLYNAIYIKKDKIQSENIVKSLNLKVSVRDSRHGDARVYLYAVCSQWLPLSKAVLSMVCDKLPSPCSVSIDRIEKLMGSTSLQGRSLSANVKEIKEVMLHCKSGDNSPVILHVTKMVSVEKNCLPQNKPKALAKERLSNRNQQRTEDKRETNVDNADQEPVTTENESDSTTLKVEKNNEDTAESQIKSTKQGDTEALEERNHEFIAFARIFCGTIRRGDKLHILNYGKNNARPYISGKDENVENSSRNDISENIFEVADLYLWMGRQLELLDEVPAGNILGIGNLEKHILKSATISSASNCPPLMPVPFAVVPIVHVAIEPAHFSDIAKLTNGLRLLNQADPCVETLVQESGEHVIVAAGEVHLDRCLKDLRERFAPGVEISVSEPIIPFRETIIPPPQLDMVNELIDSNETQSTTRRQELDYDYPNCENNAGTITVFTSDKSCKLVVKAKPLPTNVTKLLDESADVIKSIVGSKSVRKDHSLSPVDSELTEVALFYNSLVEEFNVAGEEWKDIVDKIWCFGPRNYGPNILVNEITSYNRSTLWDVTQDRPVNVEQDMFRKFDNSVITGFQLATLAGPLCEEPMMGVCFVIKEWTYLPSIQSSSEALDNLALESNETHVAKNEISSASEGKGAKSISINSGQLMSAIKSGCRRAFLAQPVRLMVPTYKCTIHATSDVLGKVYAVLGRRNGQILSEDMQEGSSIFNIEAVLPVAESFGFTDEIRKKTSGLANPQLIFNNWEIIPADPFWVPTTEEEILHFGEKADSENRARLLVDKIRARKGLIVQKKIVEHAEKQRTIKK</sequence>
<dbReference type="InterPro" id="IPR000640">
    <property type="entry name" value="EFG_V-like"/>
</dbReference>
<accession>B3S7Y8</accession>
<dbReference type="GO" id="GO:0043022">
    <property type="term" value="F:ribosome binding"/>
    <property type="evidence" value="ECO:0000318"/>
    <property type="project" value="GO_Central"/>
</dbReference>
<dbReference type="InterPro" id="IPR005225">
    <property type="entry name" value="Small_GTP-bd"/>
</dbReference>
<dbReference type="InterPro" id="IPR014721">
    <property type="entry name" value="Ribsml_uS5_D2-typ_fold_subgr"/>
</dbReference>
<dbReference type="InterPro" id="IPR056752">
    <property type="entry name" value="EFL1"/>
</dbReference>
<dbReference type="HOGENOM" id="CLU_002794_3_1_1"/>
<dbReference type="Gene3D" id="3.40.50.300">
    <property type="entry name" value="P-loop containing nucleotide triphosphate hydrolases"/>
    <property type="match status" value="1"/>
</dbReference>
<feature type="domain" description="Tr-type G" evidence="7">
    <location>
        <begin position="17"/>
        <end position="282"/>
    </location>
</feature>
<dbReference type="KEGG" id="tad:TRIADDRAFT_30782"/>
<evidence type="ECO:0000256" key="4">
    <source>
        <dbReference type="ARBA" id="ARBA00023134"/>
    </source>
</evidence>
<keyword evidence="3" id="KW-0378">Hydrolase</keyword>
<dbReference type="GO" id="GO:0003924">
    <property type="term" value="F:GTPase activity"/>
    <property type="evidence" value="ECO:0000318"/>
    <property type="project" value="GO_Central"/>
</dbReference>
<dbReference type="OMA" id="SKKKCAM"/>
<dbReference type="InterPro" id="IPR009000">
    <property type="entry name" value="Transl_B-barrel_sf"/>
</dbReference>
<feature type="compositionally biased region" description="Polar residues" evidence="6">
    <location>
        <begin position="470"/>
        <end position="482"/>
    </location>
</feature>
<dbReference type="CDD" id="cd01681">
    <property type="entry name" value="aeEF2_snRNP_like_IV"/>
    <property type="match status" value="1"/>
</dbReference>
<evidence type="ECO:0000313" key="8">
    <source>
        <dbReference type="EMBL" id="EDV21097.1"/>
    </source>
</evidence>
<dbReference type="EMBL" id="DS985255">
    <property type="protein sequence ID" value="EDV21097.1"/>
    <property type="molecule type" value="Genomic_DNA"/>
</dbReference>
<dbReference type="eggNOG" id="KOG0467">
    <property type="taxonomic scope" value="Eukaryota"/>
</dbReference>
<dbReference type="InterPro" id="IPR041095">
    <property type="entry name" value="EFG_II"/>
</dbReference>
<evidence type="ECO:0000256" key="3">
    <source>
        <dbReference type="ARBA" id="ARBA00022801"/>
    </source>
</evidence>
<dbReference type="PRINTS" id="PR00315">
    <property type="entry name" value="ELONGATNFCT"/>
</dbReference>
<dbReference type="STRING" id="10228.B3S7Y8"/>
<dbReference type="Gene3D" id="3.30.230.10">
    <property type="match status" value="1"/>
</dbReference>
<dbReference type="GeneID" id="6757561"/>
<dbReference type="InterPro" id="IPR027417">
    <property type="entry name" value="P-loop_NTPase"/>
</dbReference>
<reference evidence="8 9" key="1">
    <citation type="journal article" date="2008" name="Nature">
        <title>The Trichoplax genome and the nature of placozoans.</title>
        <authorList>
            <person name="Srivastava M."/>
            <person name="Begovic E."/>
            <person name="Chapman J."/>
            <person name="Putnam N.H."/>
            <person name="Hellsten U."/>
            <person name="Kawashima T."/>
            <person name="Kuo A."/>
            <person name="Mitros T."/>
            <person name="Salamov A."/>
            <person name="Carpenter M.L."/>
            <person name="Signorovitch A.Y."/>
            <person name="Moreno M.A."/>
            <person name="Kamm K."/>
            <person name="Grimwood J."/>
            <person name="Schmutz J."/>
            <person name="Shapiro H."/>
            <person name="Grigoriev I.V."/>
            <person name="Buss L.W."/>
            <person name="Schierwater B."/>
            <person name="Dellaporta S.L."/>
            <person name="Rokhsar D.S."/>
        </authorList>
    </citation>
    <scope>NUCLEOTIDE SEQUENCE [LARGE SCALE GENOMIC DNA]</scope>
    <source>
        <strain evidence="8 9">Grell-BS-1999</strain>
    </source>
</reference>
<dbReference type="SUPFAM" id="SSF54211">
    <property type="entry name" value="Ribosomal protein S5 domain 2-like"/>
    <property type="match status" value="1"/>
</dbReference>
<dbReference type="Pfam" id="PF14492">
    <property type="entry name" value="EFG_III"/>
    <property type="match status" value="1"/>
</dbReference>
<dbReference type="InterPro" id="IPR035647">
    <property type="entry name" value="EFG_III/V"/>
</dbReference>
<dbReference type="SUPFAM" id="SSF52540">
    <property type="entry name" value="P-loop containing nucleoside triphosphate hydrolases"/>
    <property type="match status" value="1"/>
</dbReference>
<dbReference type="SMART" id="SM00838">
    <property type="entry name" value="EFG_C"/>
    <property type="match status" value="1"/>
</dbReference>
<feature type="region of interest" description="Disordered" evidence="6">
    <location>
        <begin position="438"/>
        <end position="505"/>
    </location>
</feature>
<dbReference type="FunFam" id="3.90.1430.10:FF:000002">
    <property type="entry name" value="Elongation factor like GTPase 1"/>
    <property type="match status" value="1"/>
</dbReference>
<dbReference type="CDD" id="cd01885">
    <property type="entry name" value="EF2"/>
    <property type="match status" value="1"/>
</dbReference>
<keyword evidence="1" id="KW-0690">Ribosome biogenesis</keyword>
<dbReference type="PANTHER" id="PTHR42908:SF3">
    <property type="entry name" value="ELONGATION FACTOR-LIKE GTPASE 1"/>
    <property type="match status" value="1"/>
</dbReference>
<dbReference type="FunFam" id="3.40.50.300:FF:000732">
    <property type="entry name" value="Elongation factor like GTPase 1"/>
    <property type="match status" value="1"/>
</dbReference>
<evidence type="ECO:0000313" key="9">
    <source>
        <dbReference type="Proteomes" id="UP000009022"/>
    </source>
</evidence>
<dbReference type="Gene3D" id="3.90.1430.10">
    <property type="entry name" value="Yeast translation eEF2 (G' domain)"/>
    <property type="match status" value="1"/>
</dbReference>
<dbReference type="FunCoup" id="B3S7Y8">
    <property type="interactions" value="2285"/>
</dbReference>
<dbReference type="SUPFAM" id="SSF54980">
    <property type="entry name" value="EF-G C-terminal domain-like"/>
    <property type="match status" value="2"/>
</dbReference>
<evidence type="ECO:0000256" key="5">
    <source>
        <dbReference type="ARBA" id="ARBA00081809"/>
    </source>
</evidence>
<dbReference type="Gene3D" id="3.30.70.870">
    <property type="entry name" value="Elongation Factor G (Translational Gtpase), domain 3"/>
    <property type="match status" value="1"/>
</dbReference>
<dbReference type="OrthoDB" id="364892at2759"/>
<dbReference type="Pfam" id="PF00009">
    <property type="entry name" value="GTP_EFTU"/>
    <property type="match status" value="1"/>
</dbReference>
<dbReference type="AlphaFoldDB" id="B3S7Y8"/>
<dbReference type="GO" id="GO:0042256">
    <property type="term" value="P:cytosolic ribosome assembly"/>
    <property type="evidence" value="ECO:0000318"/>
    <property type="project" value="GO_Central"/>
</dbReference>
<dbReference type="GO" id="GO:0005829">
    <property type="term" value="C:cytosol"/>
    <property type="evidence" value="ECO:0000318"/>
    <property type="project" value="GO_Central"/>
</dbReference>
<evidence type="ECO:0000256" key="2">
    <source>
        <dbReference type="ARBA" id="ARBA00022741"/>
    </source>
</evidence>
<dbReference type="GO" id="GO:1990904">
    <property type="term" value="C:ribonucleoprotein complex"/>
    <property type="evidence" value="ECO:0000318"/>
    <property type="project" value="GO_Central"/>
</dbReference>
<dbReference type="Pfam" id="PF25118">
    <property type="entry name" value="EFL1"/>
    <property type="match status" value="1"/>
</dbReference>
<organism evidence="8 9">
    <name type="scientific">Trichoplax adhaerens</name>
    <name type="common">Trichoplax reptans</name>
    <dbReference type="NCBI Taxonomy" id="10228"/>
    <lineage>
        <taxon>Eukaryota</taxon>
        <taxon>Metazoa</taxon>
        <taxon>Placozoa</taxon>
        <taxon>Uniplacotomia</taxon>
        <taxon>Trichoplacea</taxon>
        <taxon>Trichoplacidae</taxon>
        <taxon>Trichoplax</taxon>
    </lineage>
</organism>
<evidence type="ECO:0000256" key="6">
    <source>
        <dbReference type="SAM" id="MobiDB-lite"/>
    </source>
</evidence>
<dbReference type="Pfam" id="PF00679">
    <property type="entry name" value="EFG_C"/>
    <property type="match status" value="1"/>
</dbReference>
<dbReference type="FunFam" id="3.30.230.10:FF:000179">
    <property type="entry name" value="Predicted protein"/>
    <property type="match status" value="1"/>
</dbReference>
<keyword evidence="2" id="KW-0547">Nucleotide-binding</keyword>
<dbReference type="GO" id="GO:0005525">
    <property type="term" value="F:GTP binding"/>
    <property type="evidence" value="ECO:0007669"/>
    <property type="project" value="UniProtKB-KW"/>
</dbReference>
<dbReference type="NCBIfam" id="TIGR00231">
    <property type="entry name" value="small_GTP"/>
    <property type="match status" value="1"/>
</dbReference>
<dbReference type="InterPro" id="IPR000795">
    <property type="entry name" value="T_Tr_GTP-bd_dom"/>
</dbReference>
<dbReference type="PANTHER" id="PTHR42908">
    <property type="entry name" value="TRANSLATION ELONGATION FACTOR-RELATED"/>
    <property type="match status" value="1"/>
</dbReference>
<dbReference type="SUPFAM" id="SSF50447">
    <property type="entry name" value="Translation proteins"/>
    <property type="match status" value="1"/>
</dbReference>
<gene>
    <name evidence="8" type="ORF">TRIADDRAFT_30782</name>
</gene>
<dbReference type="InParanoid" id="B3S7Y8"/>
<dbReference type="Proteomes" id="UP000009022">
    <property type="component" value="Unassembled WGS sequence"/>
</dbReference>
<proteinExistence type="predicted"/>
<dbReference type="RefSeq" id="XP_002116427.1">
    <property type="nucleotide sequence ID" value="XM_002116391.1"/>
</dbReference>
<keyword evidence="4" id="KW-0342">GTP-binding</keyword>
<dbReference type="FunFam" id="3.30.70.870:FF:000002">
    <property type="entry name" value="Translation elongation factor 2"/>
    <property type="match status" value="1"/>
</dbReference>
<feature type="compositionally biased region" description="Basic and acidic residues" evidence="6">
    <location>
        <begin position="442"/>
        <end position="462"/>
    </location>
</feature>
<dbReference type="CDD" id="cd04096">
    <property type="entry name" value="eEF2_snRNP_like_C"/>
    <property type="match status" value="1"/>
</dbReference>
<dbReference type="PROSITE" id="PS51722">
    <property type="entry name" value="G_TR_2"/>
    <property type="match status" value="1"/>
</dbReference>
<dbReference type="CTD" id="6757561"/>
<dbReference type="InterPro" id="IPR020568">
    <property type="entry name" value="Ribosomal_Su5_D2-typ_SF"/>
</dbReference>
<keyword evidence="9" id="KW-1185">Reference proteome</keyword>
<dbReference type="CDD" id="cd16261">
    <property type="entry name" value="EF2_snRNP_III"/>
    <property type="match status" value="1"/>
</dbReference>
<dbReference type="FunFam" id="3.30.70.240:FF:000006">
    <property type="entry name" value="Elongation factor like GTPase 1"/>
    <property type="match status" value="1"/>
</dbReference>
<dbReference type="CDD" id="cd16268">
    <property type="entry name" value="EF2_II"/>
    <property type="match status" value="1"/>
</dbReference>